<protein>
    <submittedName>
        <fullName evidence="1">Uncharacterized protein</fullName>
    </submittedName>
</protein>
<evidence type="ECO:0000313" key="1">
    <source>
        <dbReference type="EMBL" id="GAA3582090.1"/>
    </source>
</evidence>
<dbReference type="RefSeq" id="WP_344846276.1">
    <property type="nucleotide sequence ID" value="NZ_BAABAA010000009.1"/>
</dbReference>
<evidence type="ECO:0000313" key="2">
    <source>
        <dbReference type="Proteomes" id="UP001501222"/>
    </source>
</evidence>
<gene>
    <name evidence="1" type="ORF">GCM10022235_60600</name>
</gene>
<proteinExistence type="predicted"/>
<accession>A0ABP6YEI3</accession>
<keyword evidence="2" id="KW-1185">Reference proteome</keyword>
<comment type="caution">
    <text evidence="1">The sequence shown here is derived from an EMBL/GenBank/DDBJ whole genome shotgun (WGS) entry which is preliminary data.</text>
</comment>
<sequence length="254" mass="24658">MGEATESRVAASVPVTPAGAATAFIPAVALSPLAFGAAAPSPAAFGAMALSPVALGAMALSPVALGTAAPSPVALGAEALGAEAFGVVALGVVAFGAVEVLCPVGVVPDGGADPDGVGAAEAGTTGSARRASVGGGAMVWALPGADAVAVGNEVMVGRVPSRPVESSWAGEVPEVTGLGRELDAIGGKELPTPPDDTRPPEKVLRSDWKARTKGDCSPAGGWLTSRSVVGWKGWGVPGVTRLPTTPLGAVGSSW</sequence>
<reference evidence="2" key="1">
    <citation type="journal article" date="2019" name="Int. J. Syst. Evol. Microbiol.">
        <title>The Global Catalogue of Microorganisms (GCM) 10K type strain sequencing project: providing services to taxonomists for standard genome sequencing and annotation.</title>
        <authorList>
            <consortium name="The Broad Institute Genomics Platform"/>
            <consortium name="The Broad Institute Genome Sequencing Center for Infectious Disease"/>
            <person name="Wu L."/>
            <person name="Ma J."/>
        </authorList>
    </citation>
    <scope>NUCLEOTIDE SEQUENCE [LARGE SCALE GENOMIC DNA]</scope>
    <source>
        <strain evidence="2">JCM 16928</strain>
    </source>
</reference>
<dbReference type="EMBL" id="BAABAA010000009">
    <property type="protein sequence ID" value="GAA3582090.1"/>
    <property type="molecule type" value="Genomic_DNA"/>
</dbReference>
<dbReference type="Proteomes" id="UP001501222">
    <property type="component" value="Unassembled WGS sequence"/>
</dbReference>
<name>A0ABP6YEI3_9ACTN</name>
<organism evidence="1 2">
    <name type="scientific">Kribbella ginsengisoli</name>
    <dbReference type="NCBI Taxonomy" id="363865"/>
    <lineage>
        <taxon>Bacteria</taxon>
        <taxon>Bacillati</taxon>
        <taxon>Actinomycetota</taxon>
        <taxon>Actinomycetes</taxon>
        <taxon>Propionibacteriales</taxon>
        <taxon>Kribbellaceae</taxon>
        <taxon>Kribbella</taxon>
    </lineage>
</organism>